<dbReference type="NCBIfam" id="TIGR03652">
    <property type="entry name" value="FeS_repair_RIC"/>
    <property type="match status" value="1"/>
</dbReference>
<dbReference type="GO" id="GO:0005737">
    <property type="term" value="C:cytoplasm"/>
    <property type="evidence" value="ECO:0007669"/>
    <property type="project" value="UniProtKB-SubCell"/>
</dbReference>
<accession>A0A2U3L3W4</accession>
<proteinExistence type="predicted"/>
<reference evidence="7" key="1">
    <citation type="submission" date="2018-02" db="EMBL/GenBank/DDBJ databases">
        <authorList>
            <person name="Hausmann B."/>
        </authorList>
    </citation>
    <scope>NUCLEOTIDE SEQUENCE [LARGE SCALE GENOMIC DNA]</scope>
    <source>
        <strain evidence="7">Peat soil MAG SbA1</strain>
    </source>
</reference>
<dbReference type="InterPro" id="IPR019903">
    <property type="entry name" value="RIC_family"/>
</dbReference>
<dbReference type="InterPro" id="IPR012312">
    <property type="entry name" value="Hemerythrin-like"/>
</dbReference>
<sequence>MSVTTEKTVRELALESPAATRVFEKLGIDYCCGGNQSLEQACRAANLPVDQVLDSLEMAEQTTRTKQKVHDWQREPLGDLVAHIKDTHHKYTREEIARLGPLLEKVCSVHGKNHPELLHIRATFAGLAQELTMHMMKEEMVLFPYIIRMEEAVIQSEPILPPPFGSVQNPVSMMEHEHESAGNALRSMRKASDGYMPPTDACISYQTLYKALSEFEADLHEHIHLENNILFPRAIAMEQTQ</sequence>
<keyword evidence="3" id="KW-0479">Metal-binding</keyword>
<gene>
    <name evidence="6" type="ORF">SBA1_670019</name>
</gene>
<evidence type="ECO:0000313" key="6">
    <source>
        <dbReference type="EMBL" id="SPF46613.1"/>
    </source>
</evidence>
<name>A0A2U3L3W4_9BACT</name>
<comment type="subcellular location">
    <subcellularLocation>
        <location evidence="1">Cytoplasm</location>
    </subcellularLocation>
</comment>
<dbReference type="Gene3D" id="1.10.3910.10">
    <property type="entry name" value="SP0561-like"/>
    <property type="match status" value="1"/>
</dbReference>
<evidence type="ECO:0000256" key="3">
    <source>
        <dbReference type="ARBA" id="ARBA00022723"/>
    </source>
</evidence>
<evidence type="ECO:0000256" key="1">
    <source>
        <dbReference type="ARBA" id="ARBA00004496"/>
    </source>
</evidence>
<feature type="domain" description="Hemerythrin-like" evidence="5">
    <location>
        <begin position="85"/>
        <end position="234"/>
    </location>
</feature>
<dbReference type="PANTHER" id="PTHR36438:SF1">
    <property type="entry name" value="IRON-SULFUR CLUSTER REPAIR PROTEIN YTFE"/>
    <property type="match status" value="1"/>
</dbReference>
<evidence type="ECO:0000256" key="2">
    <source>
        <dbReference type="ARBA" id="ARBA00022490"/>
    </source>
</evidence>
<dbReference type="Pfam" id="PF04405">
    <property type="entry name" value="ScdA_N"/>
    <property type="match status" value="1"/>
</dbReference>
<dbReference type="Proteomes" id="UP000238701">
    <property type="component" value="Unassembled WGS sequence"/>
</dbReference>
<protein>
    <recommendedName>
        <fullName evidence="5">Hemerythrin-like domain-containing protein</fullName>
    </recommendedName>
</protein>
<dbReference type="Gene3D" id="1.20.120.520">
    <property type="entry name" value="nmb1532 protein domain like"/>
    <property type="match status" value="1"/>
</dbReference>
<keyword evidence="4" id="KW-0408">Iron</keyword>
<dbReference type="GO" id="GO:0046872">
    <property type="term" value="F:metal ion binding"/>
    <property type="evidence" value="ECO:0007669"/>
    <property type="project" value="UniProtKB-KW"/>
</dbReference>
<evidence type="ECO:0000256" key="4">
    <source>
        <dbReference type="ARBA" id="ARBA00023004"/>
    </source>
</evidence>
<evidence type="ECO:0000259" key="5">
    <source>
        <dbReference type="Pfam" id="PF01814"/>
    </source>
</evidence>
<keyword evidence="2" id="KW-0963">Cytoplasm</keyword>
<organism evidence="6 7">
    <name type="scientific">Candidatus Sulfotelmatobacter kueseliae</name>
    <dbReference type="NCBI Taxonomy" id="2042962"/>
    <lineage>
        <taxon>Bacteria</taxon>
        <taxon>Pseudomonadati</taxon>
        <taxon>Acidobacteriota</taxon>
        <taxon>Terriglobia</taxon>
        <taxon>Terriglobales</taxon>
        <taxon>Candidatus Korobacteraceae</taxon>
        <taxon>Candidatus Sulfotelmatobacter</taxon>
    </lineage>
</organism>
<evidence type="ECO:0000313" key="7">
    <source>
        <dbReference type="Proteomes" id="UP000238701"/>
    </source>
</evidence>
<dbReference type="PANTHER" id="PTHR36438">
    <property type="entry name" value="IRON-SULFUR CLUSTER REPAIR PROTEIN YTFE"/>
    <property type="match status" value="1"/>
</dbReference>
<dbReference type="Pfam" id="PF01814">
    <property type="entry name" value="Hemerythrin"/>
    <property type="match status" value="1"/>
</dbReference>
<dbReference type="OrthoDB" id="9797132at2"/>
<dbReference type="InterPro" id="IPR038062">
    <property type="entry name" value="ScdA-like_N_sf"/>
</dbReference>
<dbReference type="EMBL" id="OMOD01000163">
    <property type="protein sequence ID" value="SPF46613.1"/>
    <property type="molecule type" value="Genomic_DNA"/>
</dbReference>
<dbReference type="AlphaFoldDB" id="A0A2U3L3W4"/>